<evidence type="ECO:0000256" key="1">
    <source>
        <dbReference type="SAM" id="Phobius"/>
    </source>
</evidence>
<protein>
    <submittedName>
        <fullName evidence="3">Pilus assembly protein</fullName>
    </submittedName>
</protein>
<organism evidence="3 4">
    <name type="scientific">Paenibacillus paeoniae</name>
    <dbReference type="NCBI Taxonomy" id="2292705"/>
    <lineage>
        <taxon>Bacteria</taxon>
        <taxon>Bacillati</taxon>
        <taxon>Bacillota</taxon>
        <taxon>Bacilli</taxon>
        <taxon>Bacillales</taxon>
        <taxon>Paenibacillaceae</taxon>
        <taxon>Paenibacillus</taxon>
    </lineage>
</organism>
<name>A0A371PHI0_9BACL</name>
<reference evidence="3 4" key="1">
    <citation type="submission" date="2018-08" db="EMBL/GenBank/DDBJ databases">
        <title>Paenibacillus sp. M4BSY-1, whole genome shotgun sequence.</title>
        <authorList>
            <person name="Tuo L."/>
        </authorList>
    </citation>
    <scope>NUCLEOTIDE SEQUENCE [LARGE SCALE GENOMIC DNA]</scope>
    <source>
        <strain evidence="3 4">M4BSY-1</strain>
    </source>
</reference>
<keyword evidence="4" id="KW-1185">Reference proteome</keyword>
<dbReference type="Pfam" id="PF07811">
    <property type="entry name" value="TadE"/>
    <property type="match status" value="1"/>
</dbReference>
<dbReference type="OrthoDB" id="2703555at2"/>
<feature type="transmembrane region" description="Helical" evidence="1">
    <location>
        <begin position="21"/>
        <end position="48"/>
    </location>
</feature>
<dbReference type="EMBL" id="QUBQ01000001">
    <property type="protein sequence ID" value="REK75671.1"/>
    <property type="molecule type" value="Genomic_DNA"/>
</dbReference>
<keyword evidence="1" id="KW-0812">Transmembrane</keyword>
<sequence length="243" mass="26886">MRKSLINIASVRQWHKDEKGSFTIEASIVLPILFAMVLAFLLFGMYLYQKVMVYYSVSTISERAAFSWDNSHRDARTGILTEPEYDGLYRRLGSDGALASLFGMTGDEGRRSVSLPADVQESTSSVDTDLTKRKLVKSAQWVATAGLSYNGTVQYAGDGLSRYVETGLHKPIQLMPFEESWIRGEPDGAARGHIVDPVEFIRSVDLARYYSTKLKTHFMGKSTAESRAGNILTSYSGKGRGGS</sequence>
<keyword evidence="1" id="KW-1133">Transmembrane helix</keyword>
<feature type="domain" description="TadE-like" evidence="2">
    <location>
        <begin position="20"/>
        <end position="52"/>
    </location>
</feature>
<evidence type="ECO:0000313" key="3">
    <source>
        <dbReference type="EMBL" id="REK75671.1"/>
    </source>
</evidence>
<accession>A0A371PHI0</accession>
<dbReference type="AlphaFoldDB" id="A0A371PHI0"/>
<comment type="caution">
    <text evidence="3">The sequence shown here is derived from an EMBL/GenBank/DDBJ whole genome shotgun (WGS) entry which is preliminary data.</text>
</comment>
<dbReference type="Proteomes" id="UP000261905">
    <property type="component" value="Unassembled WGS sequence"/>
</dbReference>
<proteinExistence type="predicted"/>
<dbReference type="InterPro" id="IPR012495">
    <property type="entry name" value="TadE-like_dom"/>
</dbReference>
<keyword evidence="1" id="KW-0472">Membrane</keyword>
<gene>
    <name evidence="3" type="ORF">DX130_00900</name>
</gene>
<evidence type="ECO:0000313" key="4">
    <source>
        <dbReference type="Proteomes" id="UP000261905"/>
    </source>
</evidence>
<evidence type="ECO:0000259" key="2">
    <source>
        <dbReference type="Pfam" id="PF07811"/>
    </source>
</evidence>